<organism evidence="1 2">
    <name type="scientific">Streptomyces chlorus</name>
    <dbReference type="NCBI Taxonomy" id="887452"/>
    <lineage>
        <taxon>Bacteria</taxon>
        <taxon>Bacillati</taxon>
        <taxon>Actinomycetota</taxon>
        <taxon>Actinomycetes</taxon>
        <taxon>Kitasatosporales</taxon>
        <taxon>Streptomycetaceae</taxon>
        <taxon>Streptomyces</taxon>
    </lineage>
</organism>
<dbReference type="EMBL" id="JBHSOA010000028">
    <property type="protein sequence ID" value="MFC5853033.1"/>
    <property type="molecule type" value="Genomic_DNA"/>
</dbReference>
<keyword evidence="2" id="KW-1185">Reference proteome</keyword>
<evidence type="ECO:0000313" key="2">
    <source>
        <dbReference type="Proteomes" id="UP001596180"/>
    </source>
</evidence>
<gene>
    <name evidence="1" type="ORF">ACFPZI_14655</name>
</gene>
<dbReference type="RefSeq" id="WP_381363174.1">
    <property type="nucleotide sequence ID" value="NZ_JBHSOA010000028.1"/>
</dbReference>
<name>A0ABW1DZE0_9ACTN</name>
<evidence type="ECO:0000313" key="1">
    <source>
        <dbReference type="EMBL" id="MFC5853033.1"/>
    </source>
</evidence>
<accession>A0ABW1DZE0</accession>
<proteinExistence type="predicted"/>
<dbReference type="Proteomes" id="UP001596180">
    <property type="component" value="Unassembled WGS sequence"/>
</dbReference>
<reference evidence="2" key="1">
    <citation type="journal article" date="2019" name="Int. J. Syst. Evol. Microbiol.">
        <title>The Global Catalogue of Microorganisms (GCM) 10K type strain sequencing project: providing services to taxonomists for standard genome sequencing and annotation.</title>
        <authorList>
            <consortium name="The Broad Institute Genomics Platform"/>
            <consortium name="The Broad Institute Genome Sequencing Center for Infectious Disease"/>
            <person name="Wu L."/>
            <person name="Ma J."/>
        </authorList>
    </citation>
    <scope>NUCLEOTIDE SEQUENCE [LARGE SCALE GENOMIC DNA]</scope>
    <source>
        <strain evidence="2">JCM 10411</strain>
    </source>
</reference>
<comment type="caution">
    <text evidence="1">The sequence shown here is derived from an EMBL/GenBank/DDBJ whole genome shotgun (WGS) entry which is preliminary data.</text>
</comment>
<protein>
    <submittedName>
        <fullName evidence="1">Uncharacterized protein</fullName>
    </submittedName>
</protein>
<sequence>MSAASPAAQHFDELAALARKVTAEARCGEHFETISMTRRAVVQARRRPPAGTELQGRP</sequence>